<dbReference type="AlphaFoldDB" id="A0A401PF42"/>
<comment type="caution">
    <text evidence="5">The sequence shown here is derived from an EMBL/GenBank/DDBJ whole genome shotgun (WGS) entry which is preliminary data.</text>
</comment>
<feature type="region of interest" description="Disordered" evidence="4">
    <location>
        <begin position="177"/>
        <end position="221"/>
    </location>
</feature>
<dbReference type="Pfam" id="PF05334">
    <property type="entry name" value="DUF719"/>
    <property type="match status" value="1"/>
</dbReference>
<keyword evidence="3" id="KW-0175">Coiled coil</keyword>
<keyword evidence="6" id="KW-1185">Reference proteome</keyword>
<feature type="region of interest" description="Disordered" evidence="4">
    <location>
        <begin position="23"/>
        <end position="84"/>
    </location>
</feature>
<organism evidence="5 6">
    <name type="scientific">Scyliorhinus torazame</name>
    <name type="common">Cloudy catshark</name>
    <name type="synonym">Catulus torazame</name>
    <dbReference type="NCBI Taxonomy" id="75743"/>
    <lineage>
        <taxon>Eukaryota</taxon>
        <taxon>Metazoa</taxon>
        <taxon>Chordata</taxon>
        <taxon>Craniata</taxon>
        <taxon>Vertebrata</taxon>
        <taxon>Chondrichthyes</taxon>
        <taxon>Elasmobranchii</taxon>
        <taxon>Galeomorphii</taxon>
        <taxon>Galeoidea</taxon>
        <taxon>Carcharhiniformes</taxon>
        <taxon>Scyliorhinidae</taxon>
        <taxon>Scyliorhinus</taxon>
    </lineage>
</organism>
<protein>
    <recommendedName>
        <fullName evidence="7">Protein NOXP20</fullName>
    </recommendedName>
</protein>
<name>A0A401PF42_SCYTO</name>
<dbReference type="OMA" id="WSTWGKS"/>
<dbReference type="EMBL" id="BFAA01003520">
    <property type="protein sequence ID" value="GCB71725.1"/>
    <property type="molecule type" value="Genomic_DNA"/>
</dbReference>
<feature type="compositionally biased region" description="Basic and acidic residues" evidence="4">
    <location>
        <begin position="120"/>
        <end position="131"/>
    </location>
</feature>
<evidence type="ECO:0000256" key="1">
    <source>
        <dbReference type="ARBA" id="ARBA00006903"/>
    </source>
</evidence>
<comment type="similarity">
    <text evidence="1">Belongs to the FAM114 family.</text>
</comment>
<evidence type="ECO:0000256" key="2">
    <source>
        <dbReference type="ARBA" id="ARBA00022553"/>
    </source>
</evidence>
<dbReference type="PANTHER" id="PTHR12842">
    <property type="entry name" value="FI01459P"/>
    <property type="match status" value="1"/>
</dbReference>
<gene>
    <name evidence="5" type="ORF">scyTo_0008905</name>
</gene>
<dbReference type="OrthoDB" id="5597648at2759"/>
<keyword evidence="2" id="KW-0597">Phosphoprotein</keyword>
<evidence type="ECO:0000313" key="5">
    <source>
        <dbReference type="EMBL" id="GCB71725.1"/>
    </source>
</evidence>
<reference evidence="5 6" key="1">
    <citation type="journal article" date="2018" name="Nat. Ecol. Evol.">
        <title>Shark genomes provide insights into elasmobranch evolution and the origin of vertebrates.</title>
        <authorList>
            <person name="Hara Y"/>
            <person name="Yamaguchi K"/>
            <person name="Onimaru K"/>
            <person name="Kadota M"/>
            <person name="Koyanagi M"/>
            <person name="Keeley SD"/>
            <person name="Tatsumi K"/>
            <person name="Tanaka K"/>
            <person name="Motone F"/>
            <person name="Kageyama Y"/>
            <person name="Nozu R"/>
            <person name="Adachi N"/>
            <person name="Nishimura O"/>
            <person name="Nakagawa R"/>
            <person name="Tanegashima C"/>
            <person name="Kiyatake I"/>
            <person name="Matsumoto R"/>
            <person name="Murakumo K"/>
            <person name="Nishida K"/>
            <person name="Terakita A"/>
            <person name="Kuratani S"/>
            <person name="Sato K"/>
            <person name="Hyodo S Kuraku.S."/>
        </authorList>
    </citation>
    <scope>NUCLEOTIDE SEQUENCE [LARGE SCALE GENOMIC DNA]</scope>
</reference>
<feature type="compositionally biased region" description="Polar residues" evidence="4">
    <location>
        <begin position="39"/>
        <end position="65"/>
    </location>
</feature>
<proteinExistence type="inferred from homology"/>
<feature type="region of interest" description="Disordered" evidence="4">
    <location>
        <begin position="113"/>
        <end position="140"/>
    </location>
</feature>
<evidence type="ECO:0000313" key="6">
    <source>
        <dbReference type="Proteomes" id="UP000288216"/>
    </source>
</evidence>
<feature type="coiled-coil region" evidence="3">
    <location>
        <begin position="414"/>
        <end position="444"/>
    </location>
</feature>
<dbReference type="PANTHER" id="PTHR12842:SF4">
    <property type="entry name" value="PROTEIN NOXP20"/>
    <property type="match status" value="1"/>
</dbReference>
<sequence>MSAAEDGKRGDISAAVASLSVEDGFSVPSGNGADFSAAIPSSQVSDCSESGSSQLPTDNRSSIQQDNEHHPGALNEPKQNDLVEEAVEKDALLPEETFKNIAAECEEAISLESEFSRPPTLDEHATTKDNIIEDSTSNKGKAWGSWGTWGKSLLTTATATVGHGLNTVMGKAEASLKIHSSTPATEERELSEPDEVTSASDPQEETHSEDVPLSSPTAGSRGMLSTISNVVQSTGKTVITGGLDALEFIGKKTMNVLAESDPGFKKTKILIHRTATLSQMLREAKEKEKQRLSHQITVEKTAHYGMLFDDFQGLSHLEALEILSNESEIKVQSILMSLSGDELEILRKDLISIKDVFLLKELNTEEEQEEEKDDGEEFVNMLTELLFELHVAATPDKLNKARRKAFDWLKETNALLAEEKSSETNNEKEDIQKEKQKYKESQKDIISVEDILMLSIESLAEITARCIEQLHKVAELILHGQDVEKPALDQSKILTALTVAMCKEVSLLSQKFASCLTRAGAKKKAEVLNPPINSILLEGSNSTTYIKGAFQLLLPILQICHMHSNINKAAK</sequence>
<evidence type="ECO:0000256" key="3">
    <source>
        <dbReference type="SAM" id="Coils"/>
    </source>
</evidence>
<dbReference type="InterPro" id="IPR007998">
    <property type="entry name" value="DUF719"/>
</dbReference>
<evidence type="ECO:0008006" key="7">
    <source>
        <dbReference type="Google" id="ProtNLM"/>
    </source>
</evidence>
<dbReference type="STRING" id="75743.A0A401PF42"/>
<dbReference type="Proteomes" id="UP000288216">
    <property type="component" value="Unassembled WGS sequence"/>
</dbReference>
<evidence type="ECO:0000256" key="4">
    <source>
        <dbReference type="SAM" id="MobiDB-lite"/>
    </source>
</evidence>
<accession>A0A401PF42</accession>